<dbReference type="AlphaFoldDB" id="A0A655QEP4"/>
<evidence type="ECO:0000313" key="2">
    <source>
        <dbReference type="Proteomes" id="UP000044806"/>
    </source>
</evidence>
<gene>
    <name evidence="1" type="ORF">ERS013165_01797</name>
</gene>
<reference evidence="1 2" key="1">
    <citation type="submission" date="2015-07" db="EMBL/GenBank/DDBJ databases">
        <authorList>
            <consortium name="Pathogen Informatics"/>
        </authorList>
    </citation>
    <scope>NUCLEOTIDE SEQUENCE [LARGE SCALE GENOMIC DNA]</scope>
    <source>
        <strain evidence="1 2">A51</strain>
    </source>
</reference>
<accession>A0A655QEP4</accession>
<evidence type="ECO:0000313" key="1">
    <source>
        <dbReference type="EMBL" id="CSA53025.1"/>
    </source>
</evidence>
<name>A0A655QEP4_VIBCL</name>
<organism evidence="1 2">
    <name type="scientific">Vibrio cholerae</name>
    <dbReference type="NCBI Taxonomy" id="666"/>
    <lineage>
        <taxon>Bacteria</taxon>
        <taxon>Pseudomonadati</taxon>
        <taxon>Pseudomonadota</taxon>
        <taxon>Gammaproteobacteria</taxon>
        <taxon>Vibrionales</taxon>
        <taxon>Vibrionaceae</taxon>
        <taxon>Vibrio</taxon>
    </lineage>
</organism>
<protein>
    <submittedName>
        <fullName evidence="1">Uncharacterized protein</fullName>
    </submittedName>
</protein>
<dbReference type="EMBL" id="CWOW01000008">
    <property type="protein sequence ID" value="CSA53025.1"/>
    <property type="molecule type" value="Genomic_DNA"/>
</dbReference>
<proteinExistence type="predicted"/>
<dbReference type="Proteomes" id="UP000044806">
    <property type="component" value="Unassembled WGS sequence"/>
</dbReference>
<sequence>MTAAEAEVRNHIPIAKPIIRCGTNCATIAKPRPETRSSPMDWKA</sequence>